<dbReference type="OrthoDB" id="9986677at2759"/>
<feature type="transmembrane region" description="Helical" evidence="10">
    <location>
        <begin position="317"/>
        <end position="334"/>
    </location>
</feature>
<evidence type="ECO:0000256" key="1">
    <source>
        <dbReference type="ARBA" id="ARBA00004141"/>
    </source>
</evidence>
<feature type="transmembrane region" description="Helical" evidence="10">
    <location>
        <begin position="101"/>
        <end position="117"/>
    </location>
</feature>
<dbReference type="InterPro" id="IPR004813">
    <property type="entry name" value="OPT"/>
</dbReference>
<dbReference type="GO" id="GO:0015031">
    <property type="term" value="P:protein transport"/>
    <property type="evidence" value="ECO:0007669"/>
    <property type="project" value="UniProtKB-KW"/>
</dbReference>
<proteinExistence type="inferred from homology"/>
<comment type="similarity">
    <text evidence="2">Belongs to the oligopeptide OPT transporter family.</text>
</comment>
<feature type="transmembrane region" description="Helical" evidence="10">
    <location>
        <begin position="247"/>
        <end position="279"/>
    </location>
</feature>
<dbReference type="Pfam" id="PF03169">
    <property type="entry name" value="OPT"/>
    <property type="match status" value="1"/>
</dbReference>
<keyword evidence="12" id="KW-1185">Reference proteome</keyword>
<name>A0A1R1PIZ3_ZANCU</name>
<evidence type="ECO:0000313" key="12">
    <source>
        <dbReference type="Proteomes" id="UP000188320"/>
    </source>
</evidence>
<evidence type="ECO:0000256" key="8">
    <source>
        <dbReference type="ARBA" id="ARBA00023136"/>
    </source>
</evidence>
<dbReference type="NCBIfam" id="TIGR00728">
    <property type="entry name" value="OPT_sfam"/>
    <property type="match status" value="1"/>
</dbReference>
<dbReference type="AlphaFoldDB" id="A0A1R1PIZ3"/>
<feature type="transmembrane region" description="Helical" evidence="10">
    <location>
        <begin position="148"/>
        <end position="169"/>
    </location>
</feature>
<dbReference type="GO" id="GO:0016020">
    <property type="term" value="C:membrane"/>
    <property type="evidence" value="ECO:0007669"/>
    <property type="project" value="UniProtKB-SubCell"/>
</dbReference>
<dbReference type="EMBL" id="LSSK01001028">
    <property type="protein sequence ID" value="OMH80954.1"/>
    <property type="molecule type" value="Genomic_DNA"/>
</dbReference>
<feature type="compositionally biased region" description="Acidic residues" evidence="9">
    <location>
        <begin position="42"/>
        <end position="51"/>
    </location>
</feature>
<evidence type="ECO:0000256" key="4">
    <source>
        <dbReference type="ARBA" id="ARBA00022692"/>
    </source>
</evidence>
<evidence type="ECO:0000256" key="3">
    <source>
        <dbReference type="ARBA" id="ARBA00022448"/>
    </source>
</evidence>
<keyword evidence="3" id="KW-0813">Transport</keyword>
<comment type="subcellular location">
    <subcellularLocation>
        <location evidence="1">Membrane</location>
        <topology evidence="1">Multi-pass membrane protein</topology>
    </subcellularLocation>
</comment>
<dbReference type="PANTHER" id="PTHR22601">
    <property type="entry name" value="ISP4 LIKE PROTEIN"/>
    <property type="match status" value="1"/>
</dbReference>
<protein>
    <submittedName>
        <fullName evidence="11">Oligopeptide transporter 8</fullName>
    </submittedName>
</protein>
<organism evidence="11 12">
    <name type="scientific">Zancudomyces culisetae</name>
    <name type="common">Gut fungus</name>
    <name type="synonym">Smittium culisetae</name>
    <dbReference type="NCBI Taxonomy" id="1213189"/>
    <lineage>
        <taxon>Eukaryota</taxon>
        <taxon>Fungi</taxon>
        <taxon>Fungi incertae sedis</taxon>
        <taxon>Zoopagomycota</taxon>
        <taxon>Kickxellomycotina</taxon>
        <taxon>Harpellomycetes</taxon>
        <taxon>Harpellales</taxon>
        <taxon>Legeriomycetaceae</taxon>
        <taxon>Zancudomyces</taxon>
    </lineage>
</organism>
<keyword evidence="8 10" id="KW-0472">Membrane</keyword>
<reference evidence="12" key="1">
    <citation type="submission" date="2017-01" db="EMBL/GenBank/DDBJ databases">
        <authorList>
            <person name="Wang Y."/>
            <person name="White M."/>
            <person name="Kvist S."/>
            <person name="Moncalvo J.-M."/>
        </authorList>
    </citation>
    <scope>NUCLEOTIDE SEQUENCE [LARGE SCALE GENOMIC DNA]</scope>
    <source>
        <strain evidence="12">COL-18-3</strain>
    </source>
</reference>
<feature type="region of interest" description="Disordered" evidence="9">
    <location>
        <begin position="1"/>
        <end position="52"/>
    </location>
</feature>
<feature type="transmembrane region" description="Helical" evidence="10">
    <location>
        <begin position="74"/>
        <end position="94"/>
    </location>
</feature>
<dbReference type="GO" id="GO:0035673">
    <property type="term" value="F:oligopeptide transmembrane transporter activity"/>
    <property type="evidence" value="ECO:0007669"/>
    <property type="project" value="InterPro"/>
</dbReference>
<evidence type="ECO:0000313" key="11">
    <source>
        <dbReference type="EMBL" id="OMH80954.1"/>
    </source>
</evidence>
<comment type="caution">
    <text evidence="11">The sequence shown here is derived from an EMBL/GenBank/DDBJ whole genome shotgun (WGS) entry which is preliminary data.</text>
</comment>
<dbReference type="InterPro" id="IPR004648">
    <property type="entry name" value="Oligpept_transpt"/>
</dbReference>
<sequence>MFKRLISRGSTSKEDDEKTVNEADKEHLDEKTENASQGYDTNIEEEEEDSPYEVVRANVSPKDDVDACVLTFRVWSIGTTFSMLLSFINQFFFFRQTPIRIGFPVIMLITFLAGKLMEKMIPAKTIRPFGMERYSFSLNPGPFSVKEHGLLCVFVGTGSAIAYAIDVMVLQELYYNIRISYIEVIMFLISTQLLGYGLSGLLYNVLVKPAVMIWPDNLVSCSVLRALHGSNENDTRNGKKLMSKYNFFSLVLIGTFLYQLLPGFFFQLLASISILCFLYPNSIKAQQLGSGMTGLGLGSFTFDWTVIASYLGSPLATPYWAAVNIFVGFVFFCWM</sequence>
<gene>
    <name evidence="11" type="ORF">AX774_g5607</name>
</gene>
<evidence type="ECO:0000256" key="6">
    <source>
        <dbReference type="ARBA" id="ARBA00022927"/>
    </source>
</evidence>
<evidence type="ECO:0000256" key="7">
    <source>
        <dbReference type="ARBA" id="ARBA00022989"/>
    </source>
</evidence>
<feature type="compositionally biased region" description="Basic and acidic residues" evidence="9">
    <location>
        <begin position="11"/>
        <end position="33"/>
    </location>
</feature>
<keyword evidence="7 10" id="KW-1133">Transmembrane helix</keyword>
<evidence type="ECO:0000256" key="10">
    <source>
        <dbReference type="SAM" id="Phobius"/>
    </source>
</evidence>
<feature type="transmembrane region" description="Helical" evidence="10">
    <location>
        <begin position="181"/>
        <end position="206"/>
    </location>
</feature>
<keyword evidence="4 10" id="KW-0812">Transmembrane</keyword>
<evidence type="ECO:0000256" key="2">
    <source>
        <dbReference type="ARBA" id="ARBA00008807"/>
    </source>
</evidence>
<evidence type="ECO:0000256" key="9">
    <source>
        <dbReference type="SAM" id="MobiDB-lite"/>
    </source>
</evidence>
<keyword evidence="6" id="KW-0653">Protein transport</keyword>
<dbReference type="Proteomes" id="UP000188320">
    <property type="component" value="Unassembled WGS sequence"/>
</dbReference>
<keyword evidence="5" id="KW-0571">Peptide transport</keyword>
<evidence type="ECO:0000256" key="5">
    <source>
        <dbReference type="ARBA" id="ARBA00022856"/>
    </source>
</evidence>
<accession>A0A1R1PIZ3</accession>